<evidence type="ECO:0000259" key="3">
    <source>
        <dbReference type="PROSITE" id="PS51165"/>
    </source>
</evidence>
<proteinExistence type="predicted"/>
<dbReference type="GO" id="GO:0006400">
    <property type="term" value="P:tRNA modification"/>
    <property type="evidence" value="ECO:0007669"/>
    <property type="project" value="InterPro"/>
</dbReference>
<name>A0A139ANT1_GONPJ</name>
<evidence type="ECO:0000313" key="5">
    <source>
        <dbReference type="Proteomes" id="UP000070544"/>
    </source>
</evidence>
<dbReference type="GO" id="GO:0003723">
    <property type="term" value="F:RNA binding"/>
    <property type="evidence" value="ECO:0007669"/>
    <property type="project" value="UniProtKB-UniRule"/>
</dbReference>
<dbReference type="SMART" id="SM00981">
    <property type="entry name" value="THUMP"/>
    <property type="match status" value="1"/>
</dbReference>
<feature type="compositionally biased region" description="Acidic residues" evidence="2">
    <location>
        <begin position="82"/>
        <end position="92"/>
    </location>
</feature>
<organism evidence="4 5">
    <name type="scientific">Gonapodya prolifera (strain JEL478)</name>
    <name type="common">Monoblepharis prolifera</name>
    <dbReference type="NCBI Taxonomy" id="1344416"/>
    <lineage>
        <taxon>Eukaryota</taxon>
        <taxon>Fungi</taxon>
        <taxon>Fungi incertae sedis</taxon>
        <taxon>Chytridiomycota</taxon>
        <taxon>Chytridiomycota incertae sedis</taxon>
        <taxon>Monoblepharidomycetes</taxon>
        <taxon>Monoblepharidales</taxon>
        <taxon>Gonapodyaceae</taxon>
        <taxon>Gonapodya</taxon>
    </lineage>
</organism>
<feature type="compositionally biased region" description="Basic residues" evidence="2">
    <location>
        <begin position="13"/>
        <end position="27"/>
    </location>
</feature>
<dbReference type="PANTHER" id="PTHR13452">
    <property type="entry name" value="THUMP DOMAIN CONTAINING PROTEIN 1-RELATED"/>
    <property type="match status" value="1"/>
</dbReference>
<accession>A0A139ANT1</accession>
<dbReference type="SUPFAM" id="SSF143437">
    <property type="entry name" value="THUMP domain-like"/>
    <property type="match status" value="1"/>
</dbReference>
<feature type="compositionally biased region" description="Low complexity" evidence="2">
    <location>
        <begin position="93"/>
        <end position="108"/>
    </location>
</feature>
<dbReference type="EMBL" id="KQ965742">
    <property type="protein sequence ID" value="KXS18409.1"/>
    <property type="molecule type" value="Genomic_DNA"/>
</dbReference>
<dbReference type="PROSITE" id="PS51165">
    <property type="entry name" value="THUMP"/>
    <property type="match status" value="1"/>
</dbReference>
<dbReference type="Pfam" id="PF02926">
    <property type="entry name" value="THUMP"/>
    <property type="match status" value="1"/>
</dbReference>
<dbReference type="AlphaFoldDB" id="A0A139ANT1"/>
<dbReference type="STRING" id="1344416.A0A139ANT1"/>
<dbReference type="OMA" id="KRFCDQA"/>
<gene>
    <name evidence="4" type="ORF">M427DRAFT_96156</name>
</gene>
<evidence type="ECO:0000256" key="1">
    <source>
        <dbReference type="PROSITE-ProRule" id="PRU00529"/>
    </source>
</evidence>
<feature type="region of interest" description="Disordered" evidence="2">
    <location>
        <begin position="1"/>
        <end position="30"/>
    </location>
</feature>
<evidence type="ECO:0000256" key="2">
    <source>
        <dbReference type="SAM" id="MobiDB-lite"/>
    </source>
</evidence>
<dbReference type="FunFam" id="3.30.2300.10:FF:000001">
    <property type="entry name" value="THUMP domain-containing protein 1"/>
    <property type="match status" value="1"/>
</dbReference>
<dbReference type="OrthoDB" id="367221at2759"/>
<dbReference type="Gene3D" id="3.30.2300.10">
    <property type="entry name" value="THUMP superfamily"/>
    <property type="match status" value="1"/>
</dbReference>
<reference evidence="4 5" key="1">
    <citation type="journal article" date="2015" name="Genome Biol. Evol.">
        <title>Phylogenomic analyses indicate that early fungi evolved digesting cell walls of algal ancestors of land plants.</title>
        <authorList>
            <person name="Chang Y."/>
            <person name="Wang S."/>
            <person name="Sekimoto S."/>
            <person name="Aerts A.L."/>
            <person name="Choi C."/>
            <person name="Clum A."/>
            <person name="LaButti K.M."/>
            <person name="Lindquist E.A."/>
            <person name="Yee Ngan C."/>
            <person name="Ohm R.A."/>
            <person name="Salamov A.A."/>
            <person name="Grigoriev I.V."/>
            <person name="Spatafora J.W."/>
            <person name="Berbee M.L."/>
        </authorList>
    </citation>
    <scope>NUCLEOTIDE SEQUENCE [LARGE SCALE GENOMIC DNA]</scope>
    <source>
        <strain evidence="4 5">JEL478</strain>
    </source>
</reference>
<sequence length="333" mass="36770">MSKRPAPESVHARAAKRAFRGTSHRPGKNFAVEPGWSGILVTCTLGKETFARREVFNLLNEAADELYGAEKWERAKERAGEEQEGDGEDAETSEAAAITPATPATPAPRDVESDFSAELASLQATSKDPRHPARRFAGFNVGISCVIFVRTQAPVDPVQIVSKVLKDARDTGVKKTRHCNRLSPLTKTCLAVMQDIEALAAEILAPIFHAPDAPQHTYAILLKMRDNDKFDRMKLIERIATIVGPHHKVDLTNPRYTVIVEVFKMVAGMSVVTEYNELKKFNIFELTAEPDVERKGKPRAKKQLQGKNERAVETQDGERPAEAQSSESTSAVE</sequence>
<dbReference type="CDD" id="cd11717">
    <property type="entry name" value="THUMP_THUMPD1_like"/>
    <property type="match status" value="1"/>
</dbReference>
<dbReference type="Proteomes" id="UP000070544">
    <property type="component" value="Unassembled WGS sequence"/>
</dbReference>
<evidence type="ECO:0000313" key="4">
    <source>
        <dbReference type="EMBL" id="KXS18409.1"/>
    </source>
</evidence>
<feature type="compositionally biased region" description="Polar residues" evidence="2">
    <location>
        <begin position="323"/>
        <end position="333"/>
    </location>
</feature>
<protein>
    <recommendedName>
        <fullName evidence="3">THUMP domain-containing protein</fullName>
    </recommendedName>
</protein>
<feature type="region of interest" description="Disordered" evidence="2">
    <location>
        <begin position="74"/>
        <end position="111"/>
    </location>
</feature>
<dbReference type="InterPro" id="IPR040183">
    <property type="entry name" value="THUMPD1-like"/>
</dbReference>
<feature type="compositionally biased region" description="Basic and acidic residues" evidence="2">
    <location>
        <begin position="307"/>
        <end position="321"/>
    </location>
</feature>
<keyword evidence="5" id="KW-1185">Reference proteome</keyword>
<feature type="domain" description="THUMP" evidence="3">
    <location>
        <begin position="159"/>
        <end position="273"/>
    </location>
</feature>
<keyword evidence="1" id="KW-0694">RNA-binding</keyword>
<dbReference type="PANTHER" id="PTHR13452:SF10">
    <property type="entry name" value="THUMP DOMAIN-CONTAINING PROTEIN 1"/>
    <property type="match status" value="1"/>
</dbReference>
<feature type="region of interest" description="Disordered" evidence="2">
    <location>
        <begin position="292"/>
        <end position="333"/>
    </location>
</feature>
<dbReference type="InterPro" id="IPR004114">
    <property type="entry name" value="THUMP_dom"/>
</dbReference>